<dbReference type="PANTHER" id="PTHR23501">
    <property type="entry name" value="MAJOR FACILITATOR SUPERFAMILY"/>
    <property type="match status" value="1"/>
</dbReference>
<dbReference type="GO" id="GO:0005886">
    <property type="term" value="C:plasma membrane"/>
    <property type="evidence" value="ECO:0007669"/>
    <property type="project" value="TreeGrafter"/>
</dbReference>
<proteinExistence type="inferred from homology"/>
<dbReference type="InterPro" id="IPR011701">
    <property type="entry name" value="MFS"/>
</dbReference>
<feature type="transmembrane region" description="Helical" evidence="9">
    <location>
        <begin position="224"/>
        <end position="244"/>
    </location>
</feature>
<comment type="subcellular location">
    <subcellularLocation>
        <location evidence="1">Endomembrane system</location>
        <topology evidence="1">Multi-pass membrane protein</topology>
    </subcellularLocation>
</comment>
<gene>
    <name evidence="10" type="ORF">CXQ85_004927</name>
</gene>
<feature type="transmembrane region" description="Helical" evidence="9">
    <location>
        <begin position="99"/>
        <end position="119"/>
    </location>
</feature>
<evidence type="ECO:0000313" key="11">
    <source>
        <dbReference type="Proteomes" id="UP000244309"/>
    </source>
</evidence>
<feature type="transmembrane region" description="Helical" evidence="9">
    <location>
        <begin position="340"/>
        <end position="357"/>
    </location>
</feature>
<keyword evidence="11" id="KW-1185">Reference proteome</keyword>
<evidence type="ECO:0000256" key="4">
    <source>
        <dbReference type="ARBA" id="ARBA00022692"/>
    </source>
</evidence>
<dbReference type="STRING" id="45357.A0A2V1AX61"/>
<dbReference type="GO" id="GO:0005774">
    <property type="term" value="C:vacuolar membrane"/>
    <property type="evidence" value="ECO:0007669"/>
    <property type="project" value="TreeGrafter"/>
</dbReference>
<evidence type="ECO:0000256" key="9">
    <source>
        <dbReference type="SAM" id="Phobius"/>
    </source>
</evidence>
<protein>
    <recommendedName>
        <fullName evidence="12">Major facilitator superfamily (MFS) profile domain-containing protein</fullName>
    </recommendedName>
</protein>
<evidence type="ECO:0000256" key="6">
    <source>
        <dbReference type="ARBA" id="ARBA00023065"/>
    </source>
</evidence>
<evidence type="ECO:0000256" key="2">
    <source>
        <dbReference type="ARBA" id="ARBA00008335"/>
    </source>
</evidence>
<dbReference type="EMBL" id="PKFO01000008">
    <property type="protein sequence ID" value="PVH22359.1"/>
    <property type="molecule type" value="Genomic_DNA"/>
</dbReference>
<feature type="transmembrane region" description="Helical" evidence="9">
    <location>
        <begin position="588"/>
        <end position="610"/>
    </location>
</feature>
<evidence type="ECO:0000256" key="1">
    <source>
        <dbReference type="ARBA" id="ARBA00004127"/>
    </source>
</evidence>
<dbReference type="Gene3D" id="1.20.1250.20">
    <property type="entry name" value="MFS general substrate transporter like domains"/>
    <property type="match status" value="1"/>
</dbReference>
<dbReference type="RefSeq" id="XP_025343299.1">
    <property type="nucleotide sequence ID" value="XM_025488532.1"/>
</dbReference>
<dbReference type="Pfam" id="PF07690">
    <property type="entry name" value="MFS_1"/>
    <property type="match status" value="1"/>
</dbReference>
<dbReference type="GO" id="GO:0015343">
    <property type="term" value="F:siderophore-iron transmembrane transporter activity"/>
    <property type="evidence" value="ECO:0007669"/>
    <property type="project" value="TreeGrafter"/>
</dbReference>
<feature type="transmembrane region" description="Helical" evidence="9">
    <location>
        <begin position="377"/>
        <end position="399"/>
    </location>
</feature>
<evidence type="ECO:0008006" key="12">
    <source>
        <dbReference type="Google" id="ProtNLM"/>
    </source>
</evidence>
<name>A0A2V1AX61_9ASCO</name>
<keyword evidence="6" id="KW-0406">Ion transport</keyword>
<keyword evidence="5 9" id="KW-1133">Transmembrane helix</keyword>
<evidence type="ECO:0000313" key="10">
    <source>
        <dbReference type="EMBL" id="PVH22359.1"/>
    </source>
</evidence>
<feature type="transmembrane region" description="Helical" evidence="9">
    <location>
        <begin position="306"/>
        <end position="328"/>
    </location>
</feature>
<sequence length="699" mass="77118">MDVKPSAIQVTSEPSPATKSSHDLSRQDTVSSSSTDDSKVLGKSFGIRKQELMMEHLNTIPLRTLHFFGIFAGMLVSVLENNVTRVFMGYATSEYKQHSLMSTIQLIQGVVAAASLPAYARLSDIFGRFELFLFSLILRVAGLIIMSQAKNVQIYAGGIVLYSAGWAGARILFQISASDASSLRNRLLAVAVVSLPTIITTWAAGEIVDELLARHGWSFGTLLWAWTMPLSSIPFLSTFVYTWYKASKTPQWVKLCQEERESHVELNAAQMKHDEYIQNGGSKIWGRTKKACTYVKYKSVQTFWDVDLMACVFIIAIFGLILVPLTLAGGAQSAWVQAKILVPLVLGFCLIPAFVLWETKFAKTPLVPFPLLKDRGVWAGLAIGVLNNFASGIPGAFAYAVLLVGMNATEVVATRTPRLGGFISSIVLPILGLVIIKVKRTKGFILFGNCMMFVSMGLFVHFRGDNDGIAAKYFRDGIAAAFSLDGFASAFFMRPVGVSIQACTNHEYMATVTALFAALYNIGRALGSCVSGAIWTQRMHPTIAAKMRELGVDPILANSAYESPYKFIKDYPWGTPARRAVVLAYAELQKQLCIVAICLLVPLLVFVFLLRDHKLINAQSLEDVEDVEKGAVAAERKKGTVIYTDDDDPIFRFCRRVVHKSTMLIDDDFRAKKRLFKLCVNCFCPVPATARHGAKIKLW</sequence>
<dbReference type="OrthoDB" id="2241241at2759"/>
<evidence type="ECO:0000256" key="5">
    <source>
        <dbReference type="ARBA" id="ARBA00022989"/>
    </source>
</evidence>
<dbReference type="InterPro" id="IPR036259">
    <property type="entry name" value="MFS_trans_sf"/>
</dbReference>
<feature type="transmembrane region" description="Helical" evidence="9">
    <location>
        <begin position="419"/>
        <end position="436"/>
    </location>
</feature>
<feature type="transmembrane region" description="Helical" evidence="9">
    <location>
        <begin position="443"/>
        <end position="462"/>
    </location>
</feature>
<keyword evidence="4 9" id="KW-0812">Transmembrane</keyword>
<dbReference type="FunFam" id="1.20.1250.20:FF:000197">
    <property type="entry name" value="Siderophore iron transporter 1"/>
    <property type="match status" value="1"/>
</dbReference>
<dbReference type="AlphaFoldDB" id="A0A2V1AX61"/>
<dbReference type="VEuPathDB" id="FungiDB:CXQ85_004927"/>
<reference evidence="10 11" key="1">
    <citation type="submission" date="2017-12" db="EMBL/GenBank/DDBJ databases">
        <title>Genome Sequence of a Multidrug-Resistant Candida haemulonii Isolate from a Patient with Chronic Leg Ulcers in Israel.</title>
        <authorList>
            <person name="Chow N.A."/>
            <person name="Gade L."/>
            <person name="Batra D."/>
            <person name="Rowe L.A."/>
            <person name="Ben-Ami R."/>
            <person name="Loparev V.N."/>
            <person name="Litvintseva A.P."/>
        </authorList>
    </citation>
    <scope>NUCLEOTIDE SEQUENCE [LARGE SCALE GENOMIC DNA]</scope>
    <source>
        <strain evidence="10 11">B11899</strain>
    </source>
</reference>
<comment type="caution">
    <text evidence="10">The sequence shown here is derived from an EMBL/GenBank/DDBJ whole genome shotgun (WGS) entry which is preliminary data.</text>
</comment>
<comment type="similarity">
    <text evidence="2">Belongs to the major facilitator superfamily.</text>
</comment>
<evidence type="ECO:0000256" key="8">
    <source>
        <dbReference type="SAM" id="MobiDB-lite"/>
    </source>
</evidence>
<dbReference type="PANTHER" id="PTHR23501:SF92">
    <property type="entry name" value="GLUTATHIONE EXCHANGER 1-RELATED"/>
    <property type="match status" value="1"/>
</dbReference>
<feature type="transmembrane region" description="Helical" evidence="9">
    <location>
        <begin position="154"/>
        <end position="173"/>
    </location>
</feature>
<organism evidence="10 11">
    <name type="scientific">Candidozyma haemuli</name>
    <dbReference type="NCBI Taxonomy" id="45357"/>
    <lineage>
        <taxon>Eukaryota</taxon>
        <taxon>Fungi</taxon>
        <taxon>Dikarya</taxon>
        <taxon>Ascomycota</taxon>
        <taxon>Saccharomycotina</taxon>
        <taxon>Pichiomycetes</taxon>
        <taxon>Metschnikowiaceae</taxon>
        <taxon>Candidozyma</taxon>
    </lineage>
</organism>
<dbReference type="Proteomes" id="UP000244309">
    <property type="component" value="Unassembled WGS sequence"/>
</dbReference>
<keyword evidence="7 9" id="KW-0472">Membrane</keyword>
<feature type="transmembrane region" description="Helical" evidence="9">
    <location>
        <begin position="131"/>
        <end position="148"/>
    </location>
</feature>
<evidence type="ECO:0000256" key="7">
    <source>
        <dbReference type="ARBA" id="ARBA00023136"/>
    </source>
</evidence>
<dbReference type="GeneID" id="37010257"/>
<keyword evidence="3" id="KW-0813">Transport</keyword>
<feature type="region of interest" description="Disordered" evidence="8">
    <location>
        <begin position="1"/>
        <end position="38"/>
    </location>
</feature>
<feature type="transmembrane region" description="Helical" evidence="9">
    <location>
        <begin position="60"/>
        <end position="79"/>
    </location>
</feature>
<dbReference type="GO" id="GO:0005768">
    <property type="term" value="C:endosome"/>
    <property type="evidence" value="ECO:0007669"/>
    <property type="project" value="TreeGrafter"/>
</dbReference>
<evidence type="ECO:0000256" key="3">
    <source>
        <dbReference type="ARBA" id="ARBA00022448"/>
    </source>
</evidence>
<dbReference type="SUPFAM" id="SSF103473">
    <property type="entry name" value="MFS general substrate transporter"/>
    <property type="match status" value="1"/>
</dbReference>
<feature type="transmembrane region" description="Helical" evidence="9">
    <location>
        <begin position="185"/>
        <end position="204"/>
    </location>
</feature>
<accession>A0A2V1AX61</accession>
<feature type="compositionally biased region" description="Polar residues" evidence="8">
    <location>
        <begin position="8"/>
        <end position="19"/>
    </location>
</feature>